<dbReference type="OrthoDB" id="9811483at2"/>
<evidence type="ECO:0000259" key="7">
    <source>
        <dbReference type="Pfam" id="PF12698"/>
    </source>
</evidence>
<dbReference type="Proteomes" id="UP000294746">
    <property type="component" value="Unassembled WGS sequence"/>
</dbReference>
<evidence type="ECO:0000256" key="2">
    <source>
        <dbReference type="ARBA" id="ARBA00022692"/>
    </source>
</evidence>
<dbReference type="Gene3D" id="1.10.287.950">
    <property type="entry name" value="Methyl-accepting chemotaxis protein"/>
    <property type="match status" value="1"/>
</dbReference>
<evidence type="ECO:0000313" key="9">
    <source>
        <dbReference type="Proteomes" id="UP000294746"/>
    </source>
</evidence>
<dbReference type="Pfam" id="PF12698">
    <property type="entry name" value="ABC2_membrane_3"/>
    <property type="match status" value="2"/>
</dbReference>
<comment type="caution">
    <text evidence="8">The sequence shown here is derived from an EMBL/GenBank/DDBJ whole genome shotgun (WGS) entry which is preliminary data.</text>
</comment>
<keyword evidence="9" id="KW-1185">Reference proteome</keyword>
<evidence type="ECO:0000256" key="1">
    <source>
        <dbReference type="ARBA" id="ARBA00004141"/>
    </source>
</evidence>
<evidence type="ECO:0000313" key="8">
    <source>
        <dbReference type="EMBL" id="TCP67068.1"/>
    </source>
</evidence>
<feature type="transmembrane region" description="Helical" evidence="6">
    <location>
        <begin position="22"/>
        <end position="43"/>
    </location>
</feature>
<feature type="transmembrane region" description="Helical" evidence="6">
    <location>
        <begin position="549"/>
        <end position="567"/>
    </location>
</feature>
<dbReference type="SUPFAM" id="SSF58104">
    <property type="entry name" value="Methyl-accepting chemotaxis protein (MCP) signaling domain"/>
    <property type="match status" value="1"/>
</dbReference>
<dbReference type="EMBL" id="SLXV01000021">
    <property type="protein sequence ID" value="TCP67068.1"/>
    <property type="molecule type" value="Genomic_DNA"/>
</dbReference>
<dbReference type="AlphaFoldDB" id="A0A4R2RUT2"/>
<feature type="transmembrane region" description="Helical" evidence="6">
    <location>
        <begin position="392"/>
        <end position="411"/>
    </location>
</feature>
<feature type="coiled-coil region" evidence="5">
    <location>
        <begin position="270"/>
        <end position="328"/>
    </location>
</feature>
<dbReference type="GO" id="GO:0016020">
    <property type="term" value="C:membrane"/>
    <property type="evidence" value="ECO:0007669"/>
    <property type="project" value="UniProtKB-SubCell"/>
</dbReference>
<reference evidence="8 9" key="1">
    <citation type="submission" date="2019-03" db="EMBL/GenBank/DDBJ databases">
        <title>Genomic Encyclopedia of Type Strains, Phase IV (KMG-IV): sequencing the most valuable type-strain genomes for metagenomic binning, comparative biology and taxonomic classification.</title>
        <authorList>
            <person name="Goeker M."/>
        </authorList>
    </citation>
    <scope>NUCLEOTIDE SEQUENCE [LARGE SCALE GENOMIC DNA]</scope>
    <source>
        <strain evidence="8 9">DSM 46831</strain>
    </source>
</reference>
<dbReference type="InterPro" id="IPR051328">
    <property type="entry name" value="T7SS_ABC-Transporter"/>
</dbReference>
<gene>
    <name evidence="8" type="ORF">EDD57_1219</name>
</gene>
<feature type="domain" description="ABC-2 type transporter transmembrane" evidence="7">
    <location>
        <begin position="293"/>
        <end position="565"/>
    </location>
</feature>
<evidence type="ECO:0000256" key="5">
    <source>
        <dbReference type="SAM" id="Coils"/>
    </source>
</evidence>
<dbReference type="GO" id="GO:0140359">
    <property type="term" value="F:ABC-type transporter activity"/>
    <property type="evidence" value="ECO:0007669"/>
    <property type="project" value="InterPro"/>
</dbReference>
<dbReference type="PANTHER" id="PTHR43077:SF5">
    <property type="entry name" value="PHAGE INFECTION PROTEIN"/>
    <property type="match status" value="1"/>
</dbReference>
<keyword evidence="2 6" id="KW-0812">Transmembrane</keyword>
<dbReference type="RefSeq" id="WP_131848939.1">
    <property type="nucleotide sequence ID" value="NZ_SLXV01000021.1"/>
</dbReference>
<feature type="transmembrane region" description="Helical" evidence="6">
    <location>
        <begin position="463"/>
        <end position="485"/>
    </location>
</feature>
<dbReference type="InterPro" id="IPR017500">
    <property type="entry name" value="Phage_infect_YhgE_N"/>
</dbReference>
<organism evidence="8 9">
    <name type="scientific">Baia soyae</name>
    <dbReference type="NCBI Taxonomy" id="1544746"/>
    <lineage>
        <taxon>Bacteria</taxon>
        <taxon>Bacillati</taxon>
        <taxon>Bacillota</taxon>
        <taxon>Bacilli</taxon>
        <taxon>Bacillales</taxon>
        <taxon>Thermoactinomycetaceae</taxon>
        <taxon>Baia</taxon>
    </lineage>
</organism>
<evidence type="ECO:0000256" key="3">
    <source>
        <dbReference type="ARBA" id="ARBA00022989"/>
    </source>
</evidence>
<dbReference type="NCBIfam" id="TIGR03061">
    <property type="entry name" value="pip_yhgE_Nterm"/>
    <property type="match status" value="1"/>
</dbReference>
<feature type="transmembrane region" description="Helical" evidence="6">
    <location>
        <begin position="492"/>
        <end position="509"/>
    </location>
</feature>
<accession>A0A4R2RUT2</accession>
<proteinExistence type="predicted"/>
<dbReference type="PANTHER" id="PTHR43077">
    <property type="entry name" value="TRANSPORT PERMEASE YVFS-RELATED"/>
    <property type="match status" value="1"/>
</dbReference>
<feature type="transmembrane region" description="Helical" evidence="6">
    <location>
        <begin position="423"/>
        <end position="443"/>
    </location>
</feature>
<dbReference type="Gene3D" id="3.40.1710.10">
    <property type="entry name" value="abc type-2 transporter like domain"/>
    <property type="match status" value="1"/>
</dbReference>
<keyword evidence="5" id="KW-0175">Coiled coil</keyword>
<dbReference type="NCBIfam" id="TIGR03062">
    <property type="entry name" value="pip_yhgE_Cterm"/>
    <property type="match status" value="1"/>
</dbReference>
<comment type="subcellular location">
    <subcellularLocation>
        <location evidence="1">Membrane</location>
        <topology evidence="1">Multi-pass membrane protein</topology>
    </subcellularLocation>
</comment>
<dbReference type="InterPro" id="IPR017501">
    <property type="entry name" value="Phage_infect_YhgE_C"/>
</dbReference>
<evidence type="ECO:0000256" key="6">
    <source>
        <dbReference type="SAM" id="Phobius"/>
    </source>
</evidence>
<name>A0A4R2RUT2_9BACL</name>
<evidence type="ECO:0000256" key="4">
    <source>
        <dbReference type="ARBA" id="ARBA00023136"/>
    </source>
</evidence>
<keyword evidence="4 6" id="KW-0472">Membrane</keyword>
<dbReference type="InterPro" id="IPR013525">
    <property type="entry name" value="ABC2_TM"/>
</dbReference>
<sequence>MISWYIAQAEWKRIWRNRLGRLAILAILFVPLLYCGLYLYAFWDPYGSLNQLPVALVNEDQGGVYKGEKENLGNELVDEIKEKIDVNWHVVNRNEAKVGVEGDKYFLAIIIPSDFTELSLSISTSNPKKAKLDFIRNEGKNYVAGQIAIRIENELSTGIGKKFTQEYISNIFDLINESKEGVTKAADAAGKIADGTKKLYESSNRIQEAITKASTGANKILSGTRTLQQSAGQLEDGARQVNDGTKQLVDKVEQIGSRVQEIQRLSPLHAGKVSQKFQDLQQDIEKIRELANGTDKLYQGLIRFHKGADDLENALSQLTNGLNELNQKLPEFVSNMQKVADSNQQLARKLNEASTGSEADSKLLAEIVSDPIDTEDKSTHQVGEYGVGLAPYFLPLSLWIGAIMLFFVLPINEKRWKFGPYRLGLVPLGQFLSLYPIGIFQALLTGSIVHYGLGLPIELGISYYLFLICISLMSITVIGFFIGTFGDGPGRLLAIVVLVLQLVSSGGTFPTELIPGPLQKISGFLPMSHGVNGLRNIIALNRPEEMLRYFVAILGFLALTLMGSILIQRRSFKWKDLKPRDRLEVG</sequence>
<protein>
    <submittedName>
        <fullName evidence="8">YhgE/Pip-like protein/YhgE/Pip-like protein</fullName>
    </submittedName>
</protein>
<keyword evidence="3 6" id="KW-1133">Transmembrane helix</keyword>
<feature type="domain" description="ABC-2 type transporter transmembrane" evidence="7">
    <location>
        <begin position="26"/>
        <end position="145"/>
    </location>
</feature>